<evidence type="ECO:0000313" key="1">
    <source>
        <dbReference type="EMBL" id="KAG8001679.1"/>
    </source>
</evidence>
<dbReference type="EMBL" id="CM024795">
    <property type="protein sequence ID" value="KAG8001679.1"/>
    <property type="molecule type" value="Genomic_DNA"/>
</dbReference>
<reference evidence="1" key="1">
    <citation type="submission" date="2020-04" db="EMBL/GenBank/DDBJ databases">
        <title>A chromosome-scale assembly and high-density genetic map of the yellow drum (Nibea albiflora) genome.</title>
        <authorList>
            <person name="Xu D."/>
            <person name="Zhang W."/>
            <person name="Chen R."/>
            <person name="Tan P."/>
            <person name="Wang L."/>
            <person name="Song H."/>
            <person name="Tian L."/>
            <person name="Zhu Q."/>
            <person name="Wang B."/>
        </authorList>
    </citation>
    <scope>NUCLEOTIDE SEQUENCE</scope>
    <source>
        <strain evidence="1">ZJHYS-2018</strain>
    </source>
</reference>
<evidence type="ECO:0000313" key="2">
    <source>
        <dbReference type="Proteomes" id="UP000805704"/>
    </source>
</evidence>
<keyword evidence="2" id="KW-1185">Reference proteome</keyword>
<proteinExistence type="predicted"/>
<gene>
    <name evidence="1" type="ORF">GBF38_017565</name>
</gene>
<accession>A0ACB7EHH6</accession>
<dbReference type="Proteomes" id="UP000805704">
    <property type="component" value="Chromosome 7"/>
</dbReference>
<name>A0ACB7EHH6_NIBAL</name>
<protein>
    <submittedName>
        <fullName evidence="1">Uncharacterized protein</fullName>
    </submittedName>
</protein>
<feature type="non-terminal residue" evidence="1">
    <location>
        <position position="1"/>
    </location>
</feature>
<comment type="caution">
    <text evidence="1">The sequence shown here is derived from an EMBL/GenBank/DDBJ whole genome shotgun (WGS) entry which is preliminary data.</text>
</comment>
<organism evidence="1 2">
    <name type="scientific">Nibea albiflora</name>
    <name type="common">Yellow drum</name>
    <name type="synonym">Corvina albiflora</name>
    <dbReference type="NCBI Taxonomy" id="240163"/>
    <lineage>
        <taxon>Eukaryota</taxon>
        <taxon>Metazoa</taxon>
        <taxon>Chordata</taxon>
        <taxon>Craniata</taxon>
        <taxon>Vertebrata</taxon>
        <taxon>Euteleostomi</taxon>
        <taxon>Actinopterygii</taxon>
        <taxon>Neopterygii</taxon>
        <taxon>Teleostei</taxon>
        <taxon>Neoteleostei</taxon>
        <taxon>Acanthomorphata</taxon>
        <taxon>Eupercaria</taxon>
        <taxon>Sciaenidae</taxon>
        <taxon>Nibea</taxon>
    </lineage>
</organism>
<sequence>GYDHSSSTDHGHPMCGVVAEYNNGTTHNSTDHDHPMAVVVAEYNNSTNHNSTDTTTPWWWWWHSTSTPTTTAPTTTPRPMTTPWGWWWQSTTTAPTTTPRTTTAPCKSNVICNESTMTVEVEKSSFAGLDEDHLRLSDPTNTACSLQTYSNSTHVIGVHPPQRLWHSDRDEDNLIFKNEINHFDNNQNTITRHHLLEVQFYCQYPKRGNVTLGFTAHRKNNHSVGERLWHGSPTILSSSRDTQYQTMIDPNSYPLEYDLGSRIYMQIEAESSVNNTELFVESCRATPYDNPNSMPSYSIIENGHQPEPEPGFIAGCLLAAVGMVSAVVMYKAKVSRVKYQPLPAFEN</sequence>